<dbReference type="InterPro" id="IPR011050">
    <property type="entry name" value="Pectin_lyase_fold/virulence"/>
</dbReference>
<keyword evidence="1" id="KW-0732">Signal</keyword>
<feature type="region of interest" description="Disordered" evidence="2">
    <location>
        <begin position="80"/>
        <end position="114"/>
    </location>
</feature>
<feature type="domain" description="Autotransporter" evidence="3">
    <location>
        <begin position="1085"/>
        <end position="1352"/>
    </location>
</feature>
<proteinExistence type="predicted"/>
<dbReference type="NCBIfam" id="TIGR02601">
    <property type="entry name" value="autotrns_rpt"/>
    <property type="match status" value="3"/>
</dbReference>
<accession>A0A845UDC8</accession>
<name>A0A845UDC8_9PROT</name>
<dbReference type="SUPFAM" id="SSF103515">
    <property type="entry name" value="Autotransporter"/>
    <property type="match status" value="1"/>
</dbReference>
<dbReference type="SUPFAM" id="SSF51126">
    <property type="entry name" value="Pectin lyase-like"/>
    <property type="match status" value="2"/>
</dbReference>
<dbReference type="EMBL" id="WNJL01000030">
    <property type="protein sequence ID" value="NDU42620.1"/>
    <property type="molecule type" value="Genomic_DNA"/>
</dbReference>
<gene>
    <name evidence="4" type="ORF">GL267_08175</name>
</gene>
<dbReference type="Pfam" id="PF13018">
    <property type="entry name" value="ESPR"/>
    <property type="match status" value="1"/>
</dbReference>
<evidence type="ECO:0000259" key="3">
    <source>
        <dbReference type="PROSITE" id="PS51208"/>
    </source>
</evidence>
<evidence type="ECO:0000313" key="4">
    <source>
        <dbReference type="EMBL" id="NDU42620.1"/>
    </source>
</evidence>
<dbReference type="Pfam" id="PF12951">
    <property type="entry name" value="PATR"/>
    <property type="match status" value="4"/>
</dbReference>
<feature type="region of interest" description="Disordered" evidence="2">
    <location>
        <begin position="143"/>
        <end position="177"/>
    </location>
</feature>
<protein>
    <recommendedName>
        <fullName evidence="3">Autotransporter domain-containing protein</fullName>
    </recommendedName>
</protein>
<evidence type="ECO:0000256" key="2">
    <source>
        <dbReference type="SAM" id="MobiDB-lite"/>
    </source>
</evidence>
<sequence length="1352" mass="129834">MNRIYRLVFNAAHGFFQVASEHARGHGRGSGKLPDQTSTESLRNWVPSGNCTALRVAVIMTLAAIGLPCEAWTITGTNGGNGGTSQNPGLAGAGGIGSNTPTNDGGLGGSANPKTFGTAGSGAANSGGTFGAVFGLPGGAGNTGGGDGGASTRSAGAGGGGGSFETSGIGGGGGGGAPGSSYSGGGGGGGGGVGVSLNAAGNNSYGVPVTGGNGGNGGAGQGAPLFNGQGFNGGGGGGGAGALVTGGTATAFANGVTGGNGGDAQYSSNFGYDGGGGGGGAGVLVGSSSPTYVSAGTALPGVASATGGNGGNGFYGGSGGAGAAMQSHATLWTNGTIAGGTGGHGQVSGGGGVGVIMTGGDTLTVSQGGKIVGGLSGDGSTRANAVSLSGGGNTVLLNAGVNITGNLVSTSGSASGGDELILDGSGNGSIAANQLQGFGSYLVQNNANWTLTGTGDTAQNWIINSGTLTGDTTSIQGDVIDSGVLRFNQTGSGTYSGIISGSGDVTISGDVAFTGANTYTGSTTVNGGTLDVASTGNLGTGSLVVDSGATANLDNASQTVADLSGAGNLSLAGTNFTTNGDSASTTFSGIITGTGSLIKDGSGTLTLTGSNTYTGGTTIAGGTLDLTGTGSIADSSGVTNDGTFNLSGVTTTGGASITSLAGTGATTLGTNNLTLTDASGTDSGTIAGTGGLVLSKGTETLSGANTYSGGTAINGGTLSVGNDANLGASTGSLSFNGGTLLTTAGITDSRVITLESGGGTLNNDGKTDTLAGGISGVGGMTLSGSGMTMLSGDNTYSGGTIVDGGGTLNIDAGNNVGSGAVTLNGGTLTSNASAPSIVLTNTLTIGSNGAGLIGTSQTSLDPTTSNALTLTGKMSGSGALQTAGTLIDNGTGGTTGGTTVTNGLLEVGDISHSAASLSGPVTVDSGAFLRGHGTIIGNATNNGTIFPGGTIGILTVNGNYVQNPGSTLRIEVTPNDQTPGVGYDQLNVTGTAALAGNLAVQVDPGSYTVGEQYNIVHAGQGVSGAFSNVAYAPLFASYITPTVTYGAQGVYLNLTANPIAFNSGKAVPDNAYIVNQSLLGAMTRVFSAHKGVWAQGIGGFGRANGASVADYGGVMGDGAAITSHLILGAAFSGLGTQTSTGYQQADGRSFGFYGYGIYTQGHLRVSGALGTGYLSLNEQRELRPTPAIASGSSNGWFFATGAQARYLIPLSKAAFLMPYGDMSYLHTGTNAFTEQGAGNLDIAYAGQSTDLGIFTGGLRAGTDLRGGHLTWTPWVEVGGTGYAGNRRMNALENIGTNINLVSSRVAPADGLDTGAGVTLKGHGPWTAKVAYVGQFAGDTHFNTFDLTANYRW</sequence>
<dbReference type="InterPro" id="IPR024973">
    <property type="entry name" value="ESPR"/>
</dbReference>
<organism evidence="4">
    <name type="scientific">Acidithiobacillus ferrianus</name>
    <dbReference type="NCBI Taxonomy" id="2678518"/>
    <lineage>
        <taxon>Bacteria</taxon>
        <taxon>Pseudomonadati</taxon>
        <taxon>Pseudomonadota</taxon>
        <taxon>Acidithiobacillia</taxon>
        <taxon>Acidithiobacillales</taxon>
        <taxon>Acidithiobacillaceae</taxon>
        <taxon>Acidithiobacillus</taxon>
    </lineage>
</organism>
<comment type="caution">
    <text evidence="4">The sequence shown here is derived from an EMBL/GenBank/DDBJ whole genome shotgun (WGS) entry which is preliminary data.</text>
</comment>
<dbReference type="SMART" id="SM00869">
    <property type="entry name" value="Autotransporter"/>
    <property type="match status" value="1"/>
</dbReference>
<dbReference type="InterPro" id="IPR013425">
    <property type="entry name" value="Autotrns_rpt"/>
</dbReference>
<dbReference type="Gene3D" id="2.40.128.130">
    <property type="entry name" value="Autotransporter beta-domain"/>
    <property type="match status" value="1"/>
</dbReference>
<feature type="compositionally biased region" description="Gly residues" evidence="2">
    <location>
        <begin position="156"/>
        <end position="177"/>
    </location>
</feature>
<dbReference type="PROSITE" id="PS51208">
    <property type="entry name" value="AUTOTRANSPORTER"/>
    <property type="match status" value="1"/>
</dbReference>
<evidence type="ECO:0000256" key="1">
    <source>
        <dbReference type="ARBA" id="ARBA00022729"/>
    </source>
</evidence>
<dbReference type="InterPro" id="IPR036709">
    <property type="entry name" value="Autotransporte_beta_dom_sf"/>
</dbReference>
<dbReference type="InterPro" id="IPR005546">
    <property type="entry name" value="Autotransporte_beta"/>
</dbReference>
<reference evidence="4" key="1">
    <citation type="submission" date="2019-11" db="EMBL/GenBank/DDBJ databases">
        <title>Acidithiobacillus ferrianus sp. nov.: a facultatively anaerobic and extremely acidophilic chemolithoautotroph.</title>
        <authorList>
            <person name="Norris P.R."/>
            <person name="Falagan C."/>
            <person name="Moya-Beltran A."/>
            <person name="Castro M."/>
            <person name="Quatrini R."/>
            <person name="Johnson D.B."/>
        </authorList>
    </citation>
    <scope>NUCLEOTIDE SEQUENCE [LARGE SCALE GENOMIC DNA]</scope>
    <source>
        <strain evidence="4">MG</strain>
    </source>
</reference>